<dbReference type="InterPro" id="IPR058163">
    <property type="entry name" value="LysR-type_TF_proteobact-type"/>
</dbReference>
<evidence type="ECO:0000313" key="6">
    <source>
        <dbReference type="EMBL" id="MDN3575913.1"/>
    </source>
</evidence>
<organism evidence="6 7">
    <name type="scientific">Chitinimonas viridis</name>
    <dbReference type="NCBI Taxonomy" id="664880"/>
    <lineage>
        <taxon>Bacteria</taxon>
        <taxon>Pseudomonadati</taxon>
        <taxon>Pseudomonadota</taxon>
        <taxon>Betaproteobacteria</taxon>
        <taxon>Neisseriales</taxon>
        <taxon>Chitinibacteraceae</taxon>
        <taxon>Chitinimonas</taxon>
    </lineage>
</organism>
<gene>
    <name evidence="6" type="primary">gcvA</name>
    <name evidence="6" type="ORF">QWZ03_03895</name>
</gene>
<proteinExistence type="inferred from homology"/>
<evidence type="ECO:0000313" key="7">
    <source>
        <dbReference type="Proteomes" id="UP001180081"/>
    </source>
</evidence>
<evidence type="ECO:0000259" key="5">
    <source>
        <dbReference type="PROSITE" id="PS50931"/>
    </source>
</evidence>
<dbReference type="PROSITE" id="PS50931">
    <property type="entry name" value="HTH_LYSR"/>
    <property type="match status" value="1"/>
</dbReference>
<accession>A0ABT8B1B5</accession>
<sequence>MKRQLPPLNALRAFEVAARLQSFSAAAEVLHVTHGAISRQVRQLEEWLGLALFERQNRRVLLTDAGRGYLAALLPAFEQMEEATVRLQRLPGPQVLRVNAPATFTLRWLIPRLSRFQMAHPQVEVRISTSNEAIDALGEPFDLVIRGGPQDWPGYQGWEFLAEQRLPVCSPALLLRQPLLQPDDLAQHTLLHTATLPEVWSDWLAAAGVADLQPAQALRFNHFYLTLQAALDGLGVAMGPTVLVAEDIQAGRLVTPFTQPRLGDWRYFAYIPLRNQDNTAARAFRDWLVAVAKPPGDASQRA</sequence>
<evidence type="ECO:0000256" key="2">
    <source>
        <dbReference type="ARBA" id="ARBA00023015"/>
    </source>
</evidence>
<evidence type="ECO:0000256" key="4">
    <source>
        <dbReference type="ARBA" id="ARBA00023163"/>
    </source>
</evidence>
<dbReference type="PRINTS" id="PR00039">
    <property type="entry name" value="HTHLYSR"/>
</dbReference>
<dbReference type="CDD" id="cd08432">
    <property type="entry name" value="PBP2_GcdR_TrpI_HvrB_AmpR_like"/>
    <property type="match status" value="1"/>
</dbReference>
<dbReference type="SUPFAM" id="SSF53850">
    <property type="entry name" value="Periplasmic binding protein-like II"/>
    <property type="match status" value="1"/>
</dbReference>
<name>A0ABT8B1B5_9NEIS</name>
<dbReference type="Pfam" id="PF00126">
    <property type="entry name" value="HTH_1"/>
    <property type="match status" value="1"/>
</dbReference>
<keyword evidence="2" id="KW-0805">Transcription regulation</keyword>
<dbReference type="SUPFAM" id="SSF46785">
    <property type="entry name" value="Winged helix' DNA-binding domain"/>
    <property type="match status" value="1"/>
</dbReference>
<keyword evidence="4" id="KW-0804">Transcription</keyword>
<dbReference type="PANTHER" id="PTHR30537">
    <property type="entry name" value="HTH-TYPE TRANSCRIPTIONAL REGULATOR"/>
    <property type="match status" value="1"/>
</dbReference>
<evidence type="ECO:0000256" key="3">
    <source>
        <dbReference type="ARBA" id="ARBA00023125"/>
    </source>
</evidence>
<keyword evidence="3" id="KW-0238">DNA-binding</keyword>
<evidence type="ECO:0000256" key="1">
    <source>
        <dbReference type="ARBA" id="ARBA00009437"/>
    </source>
</evidence>
<dbReference type="PANTHER" id="PTHR30537:SF74">
    <property type="entry name" value="HTH-TYPE TRANSCRIPTIONAL REGULATOR TRPI"/>
    <property type="match status" value="1"/>
</dbReference>
<feature type="domain" description="HTH lysR-type" evidence="5">
    <location>
        <begin position="6"/>
        <end position="63"/>
    </location>
</feature>
<dbReference type="EMBL" id="JAUFPU010000003">
    <property type="protein sequence ID" value="MDN3575913.1"/>
    <property type="molecule type" value="Genomic_DNA"/>
</dbReference>
<dbReference type="Gene3D" id="3.40.190.10">
    <property type="entry name" value="Periplasmic binding protein-like II"/>
    <property type="match status" value="2"/>
</dbReference>
<comment type="similarity">
    <text evidence="1">Belongs to the LysR transcriptional regulatory family.</text>
</comment>
<reference evidence="6" key="2">
    <citation type="submission" date="2023-06" db="EMBL/GenBank/DDBJ databases">
        <authorList>
            <person name="Lucena T."/>
            <person name="Sun Q."/>
        </authorList>
    </citation>
    <scope>NUCLEOTIDE SEQUENCE</scope>
    <source>
        <strain evidence="6">CECT 7703</strain>
    </source>
</reference>
<protein>
    <submittedName>
        <fullName evidence="6">Transcriptional regulator GcvA</fullName>
    </submittedName>
</protein>
<dbReference type="Gene3D" id="1.10.10.10">
    <property type="entry name" value="Winged helix-like DNA-binding domain superfamily/Winged helix DNA-binding domain"/>
    <property type="match status" value="1"/>
</dbReference>
<dbReference type="Pfam" id="PF03466">
    <property type="entry name" value="LysR_substrate"/>
    <property type="match status" value="1"/>
</dbReference>
<dbReference type="RefSeq" id="WP_290331552.1">
    <property type="nucleotide sequence ID" value="NZ_JAUFPU010000003.1"/>
</dbReference>
<dbReference type="Proteomes" id="UP001180081">
    <property type="component" value="Unassembled WGS sequence"/>
</dbReference>
<dbReference type="NCBIfam" id="NF008352">
    <property type="entry name" value="PRK11139.1"/>
    <property type="match status" value="1"/>
</dbReference>
<reference evidence="6" key="1">
    <citation type="journal article" date="2014" name="Int. J. Syst. Evol. Microbiol.">
        <title>Complete genome of a new Firmicutes species belonging to the dominant human colonic microbiota ('Ruminococcus bicirculans') reveals two chromosomes and a selective capacity to utilize plant glucans.</title>
        <authorList>
            <consortium name="NISC Comparative Sequencing Program"/>
            <person name="Wegmann U."/>
            <person name="Louis P."/>
            <person name="Goesmann A."/>
            <person name="Henrissat B."/>
            <person name="Duncan S.H."/>
            <person name="Flint H.J."/>
        </authorList>
    </citation>
    <scope>NUCLEOTIDE SEQUENCE</scope>
    <source>
        <strain evidence="6">CECT 7703</strain>
    </source>
</reference>
<dbReference type="InterPro" id="IPR036388">
    <property type="entry name" value="WH-like_DNA-bd_sf"/>
</dbReference>
<dbReference type="InterPro" id="IPR000847">
    <property type="entry name" value="LysR_HTH_N"/>
</dbReference>
<comment type="caution">
    <text evidence="6">The sequence shown here is derived from an EMBL/GenBank/DDBJ whole genome shotgun (WGS) entry which is preliminary data.</text>
</comment>
<keyword evidence="7" id="KW-1185">Reference proteome</keyword>
<dbReference type="InterPro" id="IPR005119">
    <property type="entry name" value="LysR_subst-bd"/>
</dbReference>
<dbReference type="InterPro" id="IPR036390">
    <property type="entry name" value="WH_DNA-bd_sf"/>
</dbReference>